<reference evidence="4" key="1">
    <citation type="submission" date="2017-09" db="EMBL/GenBank/DDBJ databases">
        <title>Polyketide synthases of a Diaporthe helianthi virulent isolate.</title>
        <authorList>
            <person name="Baroncelli R."/>
        </authorList>
    </citation>
    <scope>NUCLEOTIDE SEQUENCE [LARGE SCALE GENOMIC DNA]</scope>
    <source>
        <strain evidence="4">7/96</strain>
    </source>
</reference>
<evidence type="ECO:0000313" key="5">
    <source>
        <dbReference type="Proteomes" id="UP000094444"/>
    </source>
</evidence>
<dbReference type="STRING" id="158607.A0A2P5IAR8"/>
<dbReference type="Pfam" id="PF24883">
    <property type="entry name" value="NPHP3_N"/>
    <property type="match status" value="1"/>
</dbReference>
<comment type="caution">
    <text evidence="4">The sequence shown here is derived from an EMBL/GenBank/DDBJ whole genome shotgun (WGS) entry which is preliminary data.</text>
</comment>
<dbReference type="PANTHER" id="PTHR10039">
    <property type="entry name" value="AMELOGENIN"/>
    <property type="match status" value="1"/>
</dbReference>
<dbReference type="InterPro" id="IPR056884">
    <property type="entry name" value="NPHP3-like_N"/>
</dbReference>
<dbReference type="Proteomes" id="UP000094444">
    <property type="component" value="Unassembled WGS sequence"/>
</dbReference>
<dbReference type="EMBL" id="MAVT02000103">
    <property type="protein sequence ID" value="POS79584.1"/>
    <property type="molecule type" value="Genomic_DNA"/>
</dbReference>
<gene>
    <name evidence="4" type="ORF">DHEL01_v202030</name>
</gene>
<protein>
    <submittedName>
        <fullName evidence="4">Ankyrin repeat protein</fullName>
    </submittedName>
</protein>
<dbReference type="SMART" id="SM00248">
    <property type="entry name" value="ANK"/>
    <property type="match status" value="8"/>
</dbReference>
<dbReference type="Gene3D" id="3.40.50.300">
    <property type="entry name" value="P-loop containing nucleotide triphosphate hydrolases"/>
    <property type="match status" value="1"/>
</dbReference>
<keyword evidence="1" id="KW-0677">Repeat</keyword>
<dbReference type="InParanoid" id="A0A2P5IAR8"/>
<dbReference type="InterPro" id="IPR027417">
    <property type="entry name" value="P-loop_NTPase"/>
</dbReference>
<proteinExistence type="predicted"/>
<dbReference type="Pfam" id="PF12796">
    <property type="entry name" value="Ank_2"/>
    <property type="match status" value="1"/>
</dbReference>
<name>A0A2P5IAR8_DIAHE</name>
<feature type="region of interest" description="Disordered" evidence="2">
    <location>
        <begin position="1615"/>
        <end position="1635"/>
    </location>
</feature>
<evidence type="ECO:0000259" key="3">
    <source>
        <dbReference type="Pfam" id="PF24883"/>
    </source>
</evidence>
<dbReference type="OrthoDB" id="5233699at2759"/>
<feature type="region of interest" description="Disordered" evidence="2">
    <location>
        <begin position="707"/>
        <end position="731"/>
    </location>
</feature>
<dbReference type="InterPro" id="IPR002110">
    <property type="entry name" value="Ankyrin_rpt"/>
</dbReference>
<evidence type="ECO:0000256" key="1">
    <source>
        <dbReference type="ARBA" id="ARBA00022737"/>
    </source>
</evidence>
<dbReference type="InterPro" id="IPR036770">
    <property type="entry name" value="Ankyrin_rpt-contain_sf"/>
</dbReference>
<evidence type="ECO:0000313" key="4">
    <source>
        <dbReference type="EMBL" id="POS79584.1"/>
    </source>
</evidence>
<organism evidence="4 5">
    <name type="scientific">Diaporthe helianthi</name>
    <dbReference type="NCBI Taxonomy" id="158607"/>
    <lineage>
        <taxon>Eukaryota</taxon>
        <taxon>Fungi</taxon>
        <taxon>Dikarya</taxon>
        <taxon>Ascomycota</taxon>
        <taxon>Pezizomycotina</taxon>
        <taxon>Sordariomycetes</taxon>
        <taxon>Sordariomycetidae</taxon>
        <taxon>Diaporthales</taxon>
        <taxon>Diaporthaceae</taxon>
        <taxon>Diaporthe</taxon>
    </lineage>
</organism>
<sequence length="1691" mass="187201">MRSWDPTQPEHRPDVIGIEQAEFDHEKKKKIIIVFMLSLVITSAAQNLNPTPYCGLAELRLPSFPSFQCPVPRQKSESRLYIACHSDRIRRPDWAVTLSVGSGSTVRRRAATMSFGFSVGDFLTVINLATQIRKQFSDAPKHFRDLSDEVRSLSVTLFDLAGEDDGVLGGLGLNEAEHLRSILEASHHVLKDLEKILESTGKGGTLLCPGIPGAGKTYTSAMVIEKLHSLLRSGNDDFGVAYFFCNYKEYDHDEVSVAKSLLSMLLAQLRHLPNAVKKAYQIHRQCGTELSDPDEVFDALMTSLSSNSSNFLVIDALDELQASARRPLISRLVEIQQKTAVSLFVTSRDLGNFEDLFPGATRITIQATDHDIQQYLSTHMRSLPLCVRKDPALQNEVKIAIVQAAGEMFLLADLHLRSLMNVRPSQKAVREALKGLKTGPSATADAFEKAMRRINDQPKETSLMAMRTLLLLTYARRPLTVDELCHALAVEADDQDGEFDPHNVPEMEDVLPSCAGLVVVQSRHQAVGSTAASLGTHSYLQYDPEDRTSTSPHELVHEYANNAVVQLVHKSFQDYLSLTKSEWFPRAESIMATICRAYMSACEGLESPTDRPFLEYAKSRWGYHHLKAEADSATPETDCDPEVTHGQARNNSLSADKQSLSMQFGIRQLSKELGGMQELLFWACKEGRHNLVEVLLTTNLDVYTQQLDQSPRDPGNFPDEDGEDGTPATQPTGARLIDYALSYSVSKSGNQAVIECLVAHGASLGRRLQFPKEHEGETFIGRTALDHSVGSTVKQAIFPCLASRSSILIWDTTPLIAAVYHDQDSCLDIILDWMRSQGHQASDETWLQPLKRAMLLGLQQRSLKTLVKVSQIIGIHDELAGMDTGPNQEQINVRHIGIALNSKYPLRTLLANEGVVIPQPDPCGAYAICIATASSYTDVVQTLLSSNVEIQPQLLVDSLFRGNTNDVALIAHRLCERICGDESLNRFDILHEILFGALHQHMLLHDKHWKRSEHYKSRSDDLANIDAFDLIWDTSVLDLQRSRLEWDFMDVILQDANNPITSSSSPTGASLNAAPGTASSPNLQTLFLAIGLRDRELVDKLIQYDPSLVHQTDAKGRTALMAAVCTRCEALTSLLIESLDEASAASTINAVSETGYSAIAYAVRAHHVGQVECLLENPGLDAWSVFHEVVGGGSPFVWALDMMPDNDICEYISRSLMNHPNRERLSHATQQLHRLPKRIYLGEDRERGCLDSWKPLLCYAVIHRHLWTFKFLLETEVDLEAPDGRGRTALSHAEESIMDCDISRDMVEILLAHGADILKLDHARRFPLWYALDSQQASIAAYDDVSDNPHEPHMGDEQLISLWLHRPRFLSEVEGVGNTLFDLALTRCALNVLKFLANFSREGILLEYAATSVLTPLAKMTLSFGVTVPIGGSEDNPHPRSYAACALSRVKALYACLNSLKISQDTPDQDGKTALCHALDRLYAEYCDTSPHISLQEFQSSEALTCALLFLIEELIDRDDSNPLRRNLEGYCALDVAHALLDHFKQEQRRKPDQGPDGANPSSSSAVPPNLNPPSDDFSKDLEQAGGPPDTSHMTVETALEALDGAIDLLDAPDAEDSFESSSFDAKGENEMEAAEYDESTIIGGRRKMKAIMGQVKSEWLRKHAAEATRLGAISFWDEDKASVGNRASGT</sequence>
<dbReference type="SUPFAM" id="SSF48403">
    <property type="entry name" value="Ankyrin repeat"/>
    <property type="match status" value="2"/>
</dbReference>
<dbReference type="Gene3D" id="1.25.40.20">
    <property type="entry name" value="Ankyrin repeat-containing domain"/>
    <property type="match status" value="3"/>
</dbReference>
<feature type="region of interest" description="Disordered" evidence="2">
    <location>
        <begin position="1547"/>
        <end position="1593"/>
    </location>
</feature>
<feature type="region of interest" description="Disordered" evidence="2">
    <location>
        <begin position="630"/>
        <end position="654"/>
    </location>
</feature>
<dbReference type="PANTHER" id="PTHR10039:SF15">
    <property type="entry name" value="NACHT DOMAIN-CONTAINING PROTEIN"/>
    <property type="match status" value="1"/>
</dbReference>
<feature type="domain" description="Nephrocystin 3-like N-terminal" evidence="3">
    <location>
        <begin position="194"/>
        <end position="348"/>
    </location>
</feature>
<keyword evidence="5" id="KW-1185">Reference proteome</keyword>
<accession>A0A2P5IAR8</accession>
<feature type="compositionally biased region" description="Low complexity" evidence="2">
    <location>
        <begin position="1560"/>
        <end position="1575"/>
    </location>
</feature>
<evidence type="ECO:0000256" key="2">
    <source>
        <dbReference type="SAM" id="MobiDB-lite"/>
    </source>
</evidence>
<dbReference type="SUPFAM" id="SSF52540">
    <property type="entry name" value="P-loop containing nucleoside triphosphate hydrolases"/>
    <property type="match status" value="1"/>
</dbReference>